<dbReference type="Proteomes" id="UP000635606">
    <property type="component" value="Unassembled WGS sequence"/>
</dbReference>
<dbReference type="Pfam" id="PF02687">
    <property type="entry name" value="FtsX"/>
    <property type="match status" value="1"/>
</dbReference>
<comment type="similarity">
    <text evidence="6">Belongs to the ABC-4 integral membrane protein family.</text>
</comment>
<evidence type="ECO:0000256" key="7">
    <source>
        <dbReference type="SAM" id="Phobius"/>
    </source>
</evidence>
<dbReference type="PANTHER" id="PTHR30572">
    <property type="entry name" value="MEMBRANE COMPONENT OF TRANSPORTER-RELATED"/>
    <property type="match status" value="1"/>
</dbReference>
<organism evidence="10 11">
    <name type="scientific">Virgisporangium ochraceum</name>
    <dbReference type="NCBI Taxonomy" id="65505"/>
    <lineage>
        <taxon>Bacteria</taxon>
        <taxon>Bacillati</taxon>
        <taxon>Actinomycetota</taxon>
        <taxon>Actinomycetes</taxon>
        <taxon>Micromonosporales</taxon>
        <taxon>Micromonosporaceae</taxon>
        <taxon>Virgisporangium</taxon>
    </lineage>
</organism>
<feature type="domain" description="MacB-like periplasmic core" evidence="9">
    <location>
        <begin position="21"/>
        <end position="240"/>
    </location>
</feature>
<feature type="transmembrane region" description="Helical" evidence="7">
    <location>
        <begin position="315"/>
        <end position="341"/>
    </location>
</feature>
<comment type="subcellular location">
    <subcellularLocation>
        <location evidence="1">Cell membrane</location>
        <topology evidence="1">Multi-pass membrane protein</topology>
    </subcellularLocation>
</comment>
<dbReference type="InterPro" id="IPR025857">
    <property type="entry name" value="MacB_PCD"/>
</dbReference>
<feature type="transmembrane region" description="Helical" evidence="7">
    <location>
        <begin position="271"/>
        <end position="294"/>
    </location>
</feature>
<comment type="caution">
    <text evidence="10">The sequence shown here is derived from an EMBL/GenBank/DDBJ whole genome shotgun (WGS) entry which is preliminary data.</text>
</comment>
<evidence type="ECO:0000313" key="11">
    <source>
        <dbReference type="Proteomes" id="UP000635606"/>
    </source>
</evidence>
<dbReference type="Pfam" id="PF12704">
    <property type="entry name" value="MacB_PCD"/>
    <property type="match status" value="1"/>
</dbReference>
<evidence type="ECO:0000259" key="9">
    <source>
        <dbReference type="Pfam" id="PF12704"/>
    </source>
</evidence>
<dbReference type="GO" id="GO:0005886">
    <property type="term" value="C:plasma membrane"/>
    <property type="evidence" value="ECO:0007669"/>
    <property type="project" value="UniProtKB-SubCell"/>
</dbReference>
<dbReference type="GO" id="GO:0022857">
    <property type="term" value="F:transmembrane transporter activity"/>
    <property type="evidence" value="ECO:0007669"/>
    <property type="project" value="TreeGrafter"/>
</dbReference>
<keyword evidence="4 7" id="KW-1133">Transmembrane helix</keyword>
<evidence type="ECO:0000256" key="2">
    <source>
        <dbReference type="ARBA" id="ARBA00022475"/>
    </source>
</evidence>
<protein>
    <submittedName>
        <fullName evidence="10">Peptide ABC transporter permease</fullName>
    </submittedName>
</protein>
<keyword evidence="2" id="KW-1003">Cell membrane</keyword>
<feature type="transmembrane region" description="Helical" evidence="7">
    <location>
        <begin position="353"/>
        <end position="376"/>
    </location>
</feature>
<sequence>MTLVETVRFALRGITANKLRSGLTVLGILIGVAAVILLVAVGNGSARQVQESIEQLGTNTLTVTGGSQRGGGAATTSTALTMDLVPALSDRTLAPHVKAVAPVVTGSQTATYDGTDHTVPQFVGTYPGYVSASNYTVARGAVFAADDTRKVVLLGSTVATELFGRVDPLGRQITVTGKLFTVIGVLAEKGGSGFNDPNDVAIAPVGAVQESLTGYGSINQLLVQATGPDDVGAAQAEVSTILTARIGSSFRILNQSQLLATRTDTANTFTVLLGAVAGISLLVGGIGITNIMMVTVTERTREIGIRKALGAPKRAVLTQFLVEATVLSLIGGLSGVLVAVVGAQFTIAGIEPVVVPSSVALALGVSVAIGLFFGSYPASRAASLRPIEALRYE</sequence>
<proteinExistence type="inferred from homology"/>
<evidence type="ECO:0000256" key="4">
    <source>
        <dbReference type="ARBA" id="ARBA00022989"/>
    </source>
</evidence>
<dbReference type="InterPro" id="IPR050250">
    <property type="entry name" value="Macrolide_Exporter_MacB"/>
</dbReference>
<evidence type="ECO:0000313" key="10">
    <source>
        <dbReference type="EMBL" id="GIJ70063.1"/>
    </source>
</evidence>
<evidence type="ECO:0000256" key="6">
    <source>
        <dbReference type="ARBA" id="ARBA00038076"/>
    </source>
</evidence>
<keyword evidence="11" id="KW-1185">Reference proteome</keyword>
<evidence type="ECO:0000256" key="3">
    <source>
        <dbReference type="ARBA" id="ARBA00022692"/>
    </source>
</evidence>
<name>A0A8J4ED02_9ACTN</name>
<dbReference type="RefSeq" id="WP_203929963.1">
    <property type="nucleotide sequence ID" value="NZ_BOPH01000072.1"/>
</dbReference>
<dbReference type="PANTHER" id="PTHR30572:SF4">
    <property type="entry name" value="ABC TRANSPORTER PERMEASE YTRF"/>
    <property type="match status" value="1"/>
</dbReference>
<evidence type="ECO:0000259" key="8">
    <source>
        <dbReference type="Pfam" id="PF02687"/>
    </source>
</evidence>
<keyword evidence="3 7" id="KW-0812">Transmembrane</keyword>
<evidence type="ECO:0000256" key="5">
    <source>
        <dbReference type="ARBA" id="ARBA00023136"/>
    </source>
</evidence>
<accession>A0A8J4ED02</accession>
<dbReference type="EMBL" id="BOPH01000072">
    <property type="protein sequence ID" value="GIJ70063.1"/>
    <property type="molecule type" value="Genomic_DNA"/>
</dbReference>
<dbReference type="AlphaFoldDB" id="A0A8J4ED02"/>
<dbReference type="InterPro" id="IPR003838">
    <property type="entry name" value="ABC3_permease_C"/>
</dbReference>
<feature type="transmembrane region" description="Helical" evidence="7">
    <location>
        <begin position="21"/>
        <end position="42"/>
    </location>
</feature>
<evidence type="ECO:0000256" key="1">
    <source>
        <dbReference type="ARBA" id="ARBA00004651"/>
    </source>
</evidence>
<keyword evidence="5 7" id="KW-0472">Membrane</keyword>
<feature type="domain" description="ABC3 transporter permease C-terminal" evidence="8">
    <location>
        <begin position="275"/>
        <end position="384"/>
    </location>
</feature>
<gene>
    <name evidence="10" type="ORF">Voc01_049800</name>
</gene>
<reference evidence="10" key="1">
    <citation type="submission" date="2021-01" db="EMBL/GenBank/DDBJ databases">
        <title>Whole genome shotgun sequence of Virgisporangium ochraceum NBRC 16418.</title>
        <authorList>
            <person name="Komaki H."/>
            <person name="Tamura T."/>
        </authorList>
    </citation>
    <scope>NUCLEOTIDE SEQUENCE</scope>
    <source>
        <strain evidence="10">NBRC 16418</strain>
    </source>
</reference>